<name>A0ABQ1UYQ4_9NOCA</name>
<feature type="transmembrane region" description="Helical" evidence="6">
    <location>
        <begin position="12"/>
        <end position="30"/>
    </location>
</feature>
<feature type="transmembrane region" description="Helical" evidence="6">
    <location>
        <begin position="289"/>
        <end position="307"/>
    </location>
</feature>
<dbReference type="EMBL" id="BMCS01000001">
    <property type="protein sequence ID" value="GGF28610.1"/>
    <property type="molecule type" value="Genomic_DNA"/>
</dbReference>
<keyword evidence="9" id="KW-1185">Reference proteome</keyword>
<protein>
    <recommendedName>
        <fullName evidence="7">O-antigen ligase-related domain-containing protein</fullName>
    </recommendedName>
</protein>
<feature type="transmembrane region" description="Helical" evidence="6">
    <location>
        <begin position="110"/>
        <end position="129"/>
    </location>
</feature>
<reference evidence="9" key="1">
    <citation type="journal article" date="2019" name="Int. J. Syst. Evol. Microbiol.">
        <title>The Global Catalogue of Microorganisms (GCM) 10K type strain sequencing project: providing services to taxonomists for standard genome sequencing and annotation.</title>
        <authorList>
            <consortium name="The Broad Institute Genomics Platform"/>
            <consortium name="The Broad Institute Genome Sequencing Center for Infectious Disease"/>
            <person name="Wu L."/>
            <person name="Ma J."/>
        </authorList>
    </citation>
    <scope>NUCLEOTIDE SEQUENCE [LARGE SCALE GENOMIC DNA]</scope>
    <source>
        <strain evidence="9">CCM 7855</strain>
    </source>
</reference>
<feature type="region of interest" description="Disordered" evidence="5">
    <location>
        <begin position="453"/>
        <end position="482"/>
    </location>
</feature>
<feature type="transmembrane region" description="Helical" evidence="6">
    <location>
        <begin position="80"/>
        <end position="98"/>
    </location>
</feature>
<comment type="caution">
    <text evidence="8">The sequence shown here is derived from an EMBL/GenBank/DDBJ whole genome shotgun (WGS) entry which is preliminary data.</text>
</comment>
<dbReference type="InterPro" id="IPR007016">
    <property type="entry name" value="O-antigen_ligase-rel_domated"/>
</dbReference>
<dbReference type="InterPro" id="IPR051533">
    <property type="entry name" value="WaaL-like"/>
</dbReference>
<evidence type="ECO:0000256" key="6">
    <source>
        <dbReference type="SAM" id="Phobius"/>
    </source>
</evidence>
<dbReference type="PANTHER" id="PTHR37422">
    <property type="entry name" value="TEICHURONIC ACID BIOSYNTHESIS PROTEIN TUAE"/>
    <property type="match status" value="1"/>
</dbReference>
<dbReference type="Pfam" id="PF04932">
    <property type="entry name" value="Wzy_C"/>
    <property type="match status" value="1"/>
</dbReference>
<evidence type="ECO:0000256" key="1">
    <source>
        <dbReference type="ARBA" id="ARBA00004141"/>
    </source>
</evidence>
<feature type="transmembrane region" description="Helical" evidence="6">
    <location>
        <begin position="58"/>
        <end position="74"/>
    </location>
</feature>
<keyword evidence="4 6" id="KW-0472">Membrane</keyword>
<feature type="transmembrane region" description="Helical" evidence="6">
    <location>
        <begin position="135"/>
        <end position="152"/>
    </location>
</feature>
<feature type="transmembrane region" description="Helical" evidence="6">
    <location>
        <begin position="250"/>
        <end position="277"/>
    </location>
</feature>
<organism evidence="8 9">
    <name type="scientific">Williamsia phyllosphaerae</name>
    <dbReference type="NCBI Taxonomy" id="885042"/>
    <lineage>
        <taxon>Bacteria</taxon>
        <taxon>Bacillati</taxon>
        <taxon>Actinomycetota</taxon>
        <taxon>Actinomycetes</taxon>
        <taxon>Mycobacteriales</taxon>
        <taxon>Nocardiaceae</taxon>
        <taxon>Williamsia</taxon>
    </lineage>
</organism>
<feature type="transmembrane region" description="Helical" evidence="6">
    <location>
        <begin position="376"/>
        <end position="397"/>
    </location>
</feature>
<dbReference type="RefSeq" id="WP_188490037.1">
    <property type="nucleotide sequence ID" value="NZ_BMCS01000001.1"/>
</dbReference>
<comment type="subcellular location">
    <subcellularLocation>
        <location evidence="1">Membrane</location>
        <topology evidence="1">Multi-pass membrane protein</topology>
    </subcellularLocation>
</comment>
<evidence type="ECO:0000313" key="9">
    <source>
        <dbReference type="Proteomes" id="UP000632454"/>
    </source>
</evidence>
<feature type="transmembrane region" description="Helical" evidence="6">
    <location>
        <begin position="404"/>
        <end position="421"/>
    </location>
</feature>
<gene>
    <name evidence="8" type="ORF">GCM10007298_25530</name>
</gene>
<dbReference type="Proteomes" id="UP000632454">
    <property type="component" value="Unassembled WGS sequence"/>
</dbReference>
<evidence type="ECO:0000256" key="2">
    <source>
        <dbReference type="ARBA" id="ARBA00022692"/>
    </source>
</evidence>
<keyword evidence="3 6" id="KW-1133">Transmembrane helix</keyword>
<feature type="transmembrane region" description="Helical" evidence="6">
    <location>
        <begin position="225"/>
        <end position="244"/>
    </location>
</feature>
<feature type="domain" description="O-antigen ligase-related" evidence="7">
    <location>
        <begin position="249"/>
        <end position="382"/>
    </location>
</feature>
<accession>A0ABQ1UYQ4</accession>
<dbReference type="PANTHER" id="PTHR37422:SF13">
    <property type="entry name" value="LIPOPOLYSACCHARIDE BIOSYNTHESIS PROTEIN PA4999-RELATED"/>
    <property type="match status" value="1"/>
</dbReference>
<feature type="transmembrane region" description="Helical" evidence="6">
    <location>
        <begin position="159"/>
        <end position="179"/>
    </location>
</feature>
<evidence type="ECO:0000256" key="5">
    <source>
        <dbReference type="SAM" id="MobiDB-lite"/>
    </source>
</evidence>
<feature type="transmembrane region" description="Helical" evidence="6">
    <location>
        <begin position="36"/>
        <end position="53"/>
    </location>
</feature>
<evidence type="ECO:0000256" key="3">
    <source>
        <dbReference type="ARBA" id="ARBA00022989"/>
    </source>
</evidence>
<feature type="transmembrane region" description="Helical" evidence="6">
    <location>
        <begin position="427"/>
        <end position="445"/>
    </location>
</feature>
<sequence>MTTGTRSRGEILFILATVIVCPVVALAAVTGGTLPTIGVIGLIGLAVAAYVGLRHPLWLYWSLAVAIGLLPFGTLPGVPVPLYLLFSAAVVLAAVLHPSHRRRLHLLESLILLLVLVSGLSMVFTALSLGDYIEYIKWSIVTLLVIALLRLSTANLRRFGQVFVCATAFNGAFGLAILAAGGTPIIKVFSLFGYGAVATTTSYVYNAEGQTQSVRFGGMWVEPNAAGIGLLVAMFVGIVVFDGWRRLALSALFMGCIVLTLSRSALFSVVVGLLLAMLFHRMSSRTRPIFIGGFLLAIVGAAAVPQVRNRILQAFVSDDVSSSSRTDALKEFPHQLSGHWLFGLGWDRPEFKTGSTAFTLNHVANAPLLTVYRGGLFTGAVFLAILLLGCVIGWRALGSKSLPRALFGGTFIGFFLIALQLDHPVVAVLPVTTAFSIFLTFVVYIDRERMATDRPEPPLGPPTGAVGKVARVGPDPAPAAAD</sequence>
<feature type="transmembrane region" description="Helical" evidence="6">
    <location>
        <begin position="185"/>
        <end position="205"/>
    </location>
</feature>
<proteinExistence type="predicted"/>
<evidence type="ECO:0000256" key="4">
    <source>
        <dbReference type="ARBA" id="ARBA00023136"/>
    </source>
</evidence>
<keyword evidence="2 6" id="KW-0812">Transmembrane</keyword>
<evidence type="ECO:0000259" key="7">
    <source>
        <dbReference type="Pfam" id="PF04932"/>
    </source>
</evidence>
<evidence type="ECO:0000313" key="8">
    <source>
        <dbReference type="EMBL" id="GGF28610.1"/>
    </source>
</evidence>